<organism evidence="1 2">
    <name type="scientific">Ditylenchus dipsaci</name>
    <dbReference type="NCBI Taxonomy" id="166011"/>
    <lineage>
        <taxon>Eukaryota</taxon>
        <taxon>Metazoa</taxon>
        <taxon>Ecdysozoa</taxon>
        <taxon>Nematoda</taxon>
        <taxon>Chromadorea</taxon>
        <taxon>Rhabditida</taxon>
        <taxon>Tylenchina</taxon>
        <taxon>Tylenchomorpha</taxon>
        <taxon>Sphaerularioidea</taxon>
        <taxon>Anguinidae</taxon>
        <taxon>Anguininae</taxon>
        <taxon>Ditylenchus</taxon>
    </lineage>
</organism>
<protein>
    <submittedName>
        <fullName evidence="2">Uncharacterized protein</fullName>
    </submittedName>
</protein>
<sequence>MPPSTRAKCAGCGAPFQCNNSSLPGFVPISLFEEVENNARKKLERQRNDYMCRRCYLQKEFNFLLNVNVCPVDYQALMGHLKLLQEALIILVVDMADLECSIHQDLPR</sequence>
<dbReference type="PANTHER" id="PTHR46406">
    <property type="entry name" value="NITRIC OXIDE-ASSOCIATED PROTEIN 1"/>
    <property type="match status" value="1"/>
</dbReference>
<evidence type="ECO:0000313" key="1">
    <source>
        <dbReference type="Proteomes" id="UP000887574"/>
    </source>
</evidence>
<dbReference type="WBParaSite" id="jg26056">
    <property type="protein sequence ID" value="jg26056"/>
    <property type="gene ID" value="jg26056"/>
</dbReference>
<reference evidence="2" key="1">
    <citation type="submission" date="2022-11" db="UniProtKB">
        <authorList>
            <consortium name="WormBaseParasite"/>
        </authorList>
    </citation>
    <scope>IDENTIFICATION</scope>
</reference>
<name>A0A915E4C7_9BILA</name>
<dbReference type="AlphaFoldDB" id="A0A915E4C7"/>
<dbReference type="Proteomes" id="UP000887574">
    <property type="component" value="Unplaced"/>
</dbReference>
<dbReference type="InterPro" id="IPR052807">
    <property type="entry name" value="Mito_transl_resp_regulator"/>
</dbReference>
<keyword evidence="1" id="KW-1185">Reference proteome</keyword>
<evidence type="ECO:0000313" key="2">
    <source>
        <dbReference type="WBParaSite" id="jg26056"/>
    </source>
</evidence>
<proteinExistence type="predicted"/>
<dbReference type="PANTHER" id="PTHR46406:SF1">
    <property type="entry name" value="NITRIC OXIDE-ASSOCIATED PROTEIN 1"/>
    <property type="match status" value="1"/>
</dbReference>
<accession>A0A915E4C7</accession>